<dbReference type="RefSeq" id="WP_145177357.1">
    <property type="nucleotide sequence ID" value="NZ_CP037422.1"/>
</dbReference>
<keyword evidence="3" id="KW-1185">Reference proteome</keyword>
<dbReference type="EMBL" id="CP037422">
    <property type="protein sequence ID" value="QDU10081.1"/>
    <property type="molecule type" value="Genomic_DNA"/>
</dbReference>
<protein>
    <submittedName>
        <fullName evidence="2">Uncharacterized protein</fullName>
    </submittedName>
</protein>
<dbReference type="OrthoDB" id="289761at2"/>
<dbReference type="AlphaFoldDB" id="A0A517WXU5"/>
<feature type="transmembrane region" description="Helical" evidence="1">
    <location>
        <begin position="24"/>
        <end position="48"/>
    </location>
</feature>
<reference evidence="2 3" key="1">
    <citation type="submission" date="2019-03" db="EMBL/GenBank/DDBJ databases">
        <title>Deep-cultivation of Planctomycetes and their phenomic and genomic characterization uncovers novel biology.</title>
        <authorList>
            <person name="Wiegand S."/>
            <person name="Jogler M."/>
            <person name="Boedeker C."/>
            <person name="Pinto D."/>
            <person name="Vollmers J."/>
            <person name="Rivas-Marin E."/>
            <person name="Kohn T."/>
            <person name="Peeters S.H."/>
            <person name="Heuer A."/>
            <person name="Rast P."/>
            <person name="Oberbeckmann S."/>
            <person name="Bunk B."/>
            <person name="Jeske O."/>
            <person name="Meyerdierks A."/>
            <person name="Storesund J.E."/>
            <person name="Kallscheuer N."/>
            <person name="Luecker S."/>
            <person name="Lage O.M."/>
            <person name="Pohl T."/>
            <person name="Merkel B.J."/>
            <person name="Hornburger P."/>
            <person name="Mueller R.-W."/>
            <person name="Bruemmer F."/>
            <person name="Labrenz M."/>
            <person name="Spormann A.M."/>
            <person name="Op den Camp H."/>
            <person name="Overmann J."/>
            <person name="Amann R."/>
            <person name="Jetten M.S.M."/>
            <person name="Mascher T."/>
            <person name="Medema M.H."/>
            <person name="Devos D.P."/>
            <person name="Kaster A.-K."/>
            <person name="Ovreas L."/>
            <person name="Rohde M."/>
            <person name="Galperin M.Y."/>
            <person name="Jogler C."/>
        </authorList>
    </citation>
    <scope>NUCLEOTIDE SEQUENCE [LARGE SCALE GENOMIC DNA]</scope>
    <source>
        <strain evidence="2 3">V202</strain>
    </source>
</reference>
<name>A0A517WXU5_9PLAN</name>
<keyword evidence="1" id="KW-1133">Transmembrane helix</keyword>
<organism evidence="2 3">
    <name type="scientific">Gimesia aquarii</name>
    <dbReference type="NCBI Taxonomy" id="2527964"/>
    <lineage>
        <taxon>Bacteria</taxon>
        <taxon>Pseudomonadati</taxon>
        <taxon>Planctomycetota</taxon>
        <taxon>Planctomycetia</taxon>
        <taxon>Planctomycetales</taxon>
        <taxon>Planctomycetaceae</taxon>
        <taxon>Gimesia</taxon>
    </lineage>
</organism>
<dbReference type="Proteomes" id="UP000318384">
    <property type="component" value="Chromosome"/>
</dbReference>
<keyword evidence="1" id="KW-0812">Transmembrane</keyword>
<evidence type="ECO:0000256" key="1">
    <source>
        <dbReference type="SAM" id="Phobius"/>
    </source>
</evidence>
<gene>
    <name evidence="2" type="ORF">V202x_34790</name>
</gene>
<sequence length="91" mass="10270">MVSSIYSRDVSTTDSTPPTIRQKLAVSMMCLFAFLLLYFMMSGPLVWIEDKMKFKPFTRSVETVYAPLVVIVKSDMKPASSAIKAYVGMFK</sequence>
<proteinExistence type="predicted"/>
<evidence type="ECO:0000313" key="2">
    <source>
        <dbReference type="EMBL" id="QDU10081.1"/>
    </source>
</evidence>
<keyword evidence="1" id="KW-0472">Membrane</keyword>
<evidence type="ECO:0000313" key="3">
    <source>
        <dbReference type="Proteomes" id="UP000318384"/>
    </source>
</evidence>
<accession>A0A517WXU5</accession>